<accession>A0A6A4CDK5</accession>
<feature type="region of interest" description="Disordered" evidence="1">
    <location>
        <begin position="491"/>
        <end position="564"/>
    </location>
</feature>
<evidence type="ECO:0000313" key="6">
    <source>
        <dbReference type="Proteomes" id="UP000434957"/>
    </source>
</evidence>
<reference evidence="4 6" key="1">
    <citation type="submission" date="2018-08" db="EMBL/GenBank/DDBJ databases">
        <title>Genomic investigation of the strawberry pathogen Phytophthora fragariae indicates pathogenicity is determined by transcriptional variation in three key races.</title>
        <authorList>
            <person name="Adams T.M."/>
            <person name="Armitage A.D."/>
            <person name="Sobczyk M.K."/>
            <person name="Bates H.J."/>
            <person name="Dunwell J.M."/>
            <person name="Nellist C.F."/>
            <person name="Harrison R.J."/>
        </authorList>
    </citation>
    <scope>NUCLEOTIDE SEQUENCE [LARGE SCALE GENOMIC DNA]</scope>
    <source>
        <strain evidence="3 5">SCRP249</strain>
        <strain evidence="2 7">SCRP324</strain>
        <strain evidence="4 6">SCRP333</strain>
    </source>
</reference>
<dbReference type="EMBL" id="QXFV01003544">
    <property type="protein sequence ID" value="KAE8975829.1"/>
    <property type="molecule type" value="Genomic_DNA"/>
</dbReference>
<dbReference type="AlphaFoldDB" id="A0A6A4CDK5"/>
<feature type="compositionally biased region" description="Acidic residues" evidence="1">
    <location>
        <begin position="365"/>
        <end position="376"/>
    </location>
</feature>
<feature type="compositionally biased region" description="Basic and acidic residues" evidence="1">
    <location>
        <begin position="390"/>
        <end position="402"/>
    </location>
</feature>
<feature type="compositionally biased region" description="Basic and acidic residues" evidence="1">
    <location>
        <begin position="491"/>
        <end position="501"/>
    </location>
</feature>
<dbReference type="Proteomes" id="UP000434957">
    <property type="component" value="Unassembled WGS sequence"/>
</dbReference>
<evidence type="ECO:0000313" key="5">
    <source>
        <dbReference type="Proteomes" id="UP000429607"/>
    </source>
</evidence>
<comment type="caution">
    <text evidence="4">The sequence shown here is derived from an EMBL/GenBank/DDBJ whole genome shotgun (WGS) entry which is preliminary data.</text>
</comment>
<evidence type="ECO:0000313" key="7">
    <source>
        <dbReference type="Proteomes" id="UP000435112"/>
    </source>
</evidence>
<dbReference type="OrthoDB" id="101386at2759"/>
<protein>
    <recommendedName>
        <fullName evidence="8">OTU domain-containing protein</fullName>
    </recommendedName>
</protein>
<evidence type="ECO:0008006" key="8">
    <source>
        <dbReference type="Google" id="ProtNLM"/>
    </source>
</evidence>
<proteinExistence type="predicted"/>
<evidence type="ECO:0000256" key="1">
    <source>
        <dbReference type="SAM" id="MobiDB-lite"/>
    </source>
</evidence>
<dbReference type="EMBL" id="QXFU01003513">
    <property type="protein sequence ID" value="KAE8974779.1"/>
    <property type="molecule type" value="Genomic_DNA"/>
</dbReference>
<feature type="compositionally biased region" description="Polar residues" evidence="1">
    <location>
        <begin position="308"/>
        <end position="337"/>
    </location>
</feature>
<name>A0A6A4CDK5_9STRA</name>
<dbReference type="Proteomes" id="UP000435112">
    <property type="component" value="Unassembled WGS sequence"/>
</dbReference>
<keyword evidence="6" id="KW-1185">Reference proteome</keyword>
<evidence type="ECO:0000313" key="3">
    <source>
        <dbReference type="EMBL" id="KAE8975829.1"/>
    </source>
</evidence>
<feature type="region of interest" description="Disordered" evidence="1">
    <location>
        <begin position="360"/>
        <end position="473"/>
    </location>
</feature>
<dbReference type="EMBL" id="QXFT01003515">
    <property type="protein sequence ID" value="KAE9285060.1"/>
    <property type="molecule type" value="Genomic_DNA"/>
</dbReference>
<gene>
    <name evidence="3" type="ORF">PR001_g25589</name>
    <name evidence="2" type="ORF">PR002_g25799</name>
    <name evidence="4" type="ORF">PR003_g26688</name>
</gene>
<sequence length="1144" mass="126484">MVSSNTSDDAGRQRMKAFIQAAQRITFDGQHTLTVVFKSLREATIWAGAVFKLRGQSIQLNQIGNHLPGICSPPMLARNYAVRVLGTESVTVVPLIQIMEEIAGVKVLDVRLPGITGPNTPDNDFRTVIFCSMTCPSTLNGVTGIRVGDTELILHHFQRHQSPPCWRCLSPQHLQSRCRVAEARLDQTRAIRQREYTGHFRLSTKPILPDCRDLTTLDRLLQELVEPDVSNSEARPDGGVLRPVRAQSPPAPTTEASLAPPSLPQANAVADGDDMIAVRRRRPRAERRARRSNSQPRASEGAEVTPGRTASPTTALNGAPQGSPNAQHGANTEQQRQPTRHVADSKVARRYRETLDAYRVLAGDSDSDSDVEDNQVDAETTAKAPPRSDSSVHKADRADGHGEPQQAARDTRADSGNPALSQPQDQHLAGDTEDVEMFDSTGLVESDASTRQAAPLSDAEAFQSGSGTVQPIHHHDLVSGQCNSSVDADVEMRDSPHDSLKADPSANMSGKSDAPQDQDLYGDVHSPSSETDPSQEPFWHSASPASPLPRHTDDAMVDTSYQSDHDGDSDGFVLEKVVPPCNAYNLDYREWIGSLHGVQISAPANGQCLFLAFYATTTNTQAKKLSLRSTTVTAADLVKQRVLDIVLANLRYDVKLRLVLPKEELQRIYPGESPPKTIEAAAAMLFAHYTKMRNVSVATPVPQAFWEGPTVLRAMAVYLREPIYVWDIGTDDKAYVQQYSYQTFEMENGDRHETGIVTPLAEDKIRDILEACFHQHVLPTMLLLKHKEGHFYGVQHGETFHEWHAQRGPEMRERLDNVHRLVGLPVLPAAGYEPGSVATEAVYEEQALLEEMGVDFYASGSQDSSASALQIASVKRAQVDPHVDVHRNVYERLLRVPDIKKMGAIDSRLVGRLLRANDAAFKCWTASEGQRFGLPTPDAGQTPWLASLEWLTTSPSAMRHVLAFLPYPELAIQSCTNAQLSCWGEREAYHEQIQTLECIWRDEESDDAARLFCESWVAQCNDASTQTAVEMARDRQRWNGLGKLVDASLLRLRPLEISLEHWFILHVLPYVVRDWEDTAMGRAPACSRALWYMEYRQVQDLCTGVADKRDWSQAMRLPLGPTRTGLTSTASRDAVVESGVASDP</sequence>
<evidence type="ECO:0000313" key="4">
    <source>
        <dbReference type="EMBL" id="KAE9285060.1"/>
    </source>
</evidence>
<feature type="compositionally biased region" description="Basic residues" evidence="1">
    <location>
        <begin position="278"/>
        <end position="291"/>
    </location>
</feature>
<feature type="region of interest" description="Disordered" evidence="1">
    <location>
        <begin position="228"/>
        <end position="348"/>
    </location>
</feature>
<organism evidence="4 6">
    <name type="scientific">Phytophthora rubi</name>
    <dbReference type="NCBI Taxonomy" id="129364"/>
    <lineage>
        <taxon>Eukaryota</taxon>
        <taxon>Sar</taxon>
        <taxon>Stramenopiles</taxon>
        <taxon>Oomycota</taxon>
        <taxon>Peronosporomycetes</taxon>
        <taxon>Peronosporales</taxon>
        <taxon>Peronosporaceae</taxon>
        <taxon>Phytophthora</taxon>
    </lineage>
</organism>
<dbReference type="Proteomes" id="UP000429607">
    <property type="component" value="Unassembled WGS sequence"/>
</dbReference>
<evidence type="ECO:0000313" key="2">
    <source>
        <dbReference type="EMBL" id="KAE8974779.1"/>
    </source>
</evidence>